<evidence type="ECO:0000256" key="6">
    <source>
        <dbReference type="ARBA" id="ARBA00022737"/>
    </source>
</evidence>
<comment type="subcellular location">
    <subcellularLocation>
        <location evidence="1">Endomembrane system</location>
        <topology evidence="1">Multi-pass membrane protein</topology>
    </subcellularLocation>
    <subcellularLocation>
        <location evidence="2">Golgi apparatus membrane</location>
    </subcellularLocation>
</comment>
<keyword evidence="14" id="KW-0012">Acyltransferase</keyword>
<evidence type="ECO:0000256" key="2">
    <source>
        <dbReference type="ARBA" id="ARBA00004394"/>
    </source>
</evidence>
<keyword evidence="6" id="KW-0677">Repeat</keyword>
<keyword evidence="17" id="KW-1185">Reference proteome</keyword>
<feature type="transmembrane region" description="Helical" evidence="14">
    <location>
        <begin position="420"/>
        <end position="444"/>
    </location>
</feature>
<evidence type="ECO:0000256" key="7">
    <source>
        <dbReference type="ARBA" id="ARBA00022989"/>
    </source>
</evidence>
<evidence type="ECO:0000256" key="1">
    <source>
        <dbReference type="ARBA" id="ARBA00004127"/>
    </source>
</evidence>
<sequence>MRHISLTVPRLANHVDLPRDTQQHKLPEFRMSFANSFPRSMWNGGSAEELIREEILRNDVHSAATYGDTESLRRLVEGEGCSVHVPDQNGYYALQWAALNNRTAAACYIIQHGGDVNAVDYTGQTALHWSAVRGAIEVAELLLREGAHVNAADSYGYQVTHVAAQYGQTFFLYRIISKWNAQPDVMDNDGRSPLHCLLSKFLFVTLRLQDDYASVDASRAAYKGFADCIRLLLFLDAYGRRQDKDGCTPLHWAATRGNVEACMVLIQSGNKEDLVVKNNGGFTPAQLAFEKNQQQASLYLVSAPKFPKLGVPLAIFAWFGALLAIAGLVMSYRCCRKDPGYIRINVHDSQSLKDDEPLLKIELDHPALLAGNWSRLCSTCKIVRPLRSKHCSVCDRCVEQFDHHCPWVSNCIGKKNKWEFFVFLILEISATLISGVSASIRILTDPVAPSSFLLRINQAITRHVGALSFLIVDIFLFFSVAILTILQAFQISHNITTNEMANARRYTYLKGPEGQFRNPYDNGIWNNCSDFIIHGCYEEKDNDEAADSEGTGMVQL</sequence>
<dbReference type="PROSITE" id="PS50216">
    <property type="entry name" value="DHHC"/>
    <property type="match status" value="1"/>
</dbReference>
<dbReference type="SMART" id="SM00248">
    <property type="entry name" value="ANK"/>
    <property type="match status" value="5"/>
</dbReference>
<accession>A0AAP0JAK6</accession>
<dbReference type="PANTHER" id="PTHR24161:SF17">
    <property type="entry name" value="PALMITOYLTRANSFERASE"/>
    <property type="match status" value="1"/>
</dbReference>
<dbReference type="InterPro" id="IPR002110">
    <property type="entry name" value="Ankyrin_rpt"/>
</dbReference>
<feature type="domain" description="Palmitoyltransferase DHHC" evidence="15">
    <location>
        <begin position="375"/>
        <end position="502"/>
    </location>
</feature>
<dbReference type="Pfam" id="PF12796">
    <property type="entry name" value="Ank_2"/>
    <property type="match status" value="2"/>
</dbReference>
<dbReference type="Gene3D" id="1.25.40.20">
    <property type="entry name" value="Ankyrin repeat-containing domain"/>
    <property type="match status" value="2"/>
</dbReference>
<proteinExistence type="inferred from homology"/>
<feature type="transmembrane region" description="Helical" evidence="14">
    <location>
        <begin position="309"/>
        <end position="329"/>
    </location>
</feature>
<dbReference type="GO" id="GO:0019706">
    <property type="term" value="F:protein-cysteine S-palmitoyltransferase activity"/>
    <property type="evidence" value="ECO:0007669"/>
    <property type="project" value="UniProtKB-EC"/>
</dbReference>
<dbReference type="Pfam" id="PF01529">
    <property type="entry name" value="DHHC"/>
    <property type="match status" value="1"/>
</dbReference>
<dbReference type="InterPro" id="IPR001594">
    <property type="entry name" value="Palmitoyltrfase_DHHC"/>
</dbReference>
<comment type="domain">
    <text evidence="14">The DHHC domain is required for palmitoyltransferase activity.</text>
</comment>
<evidence type="ECO:0000256" key="13">
    <source>
        <dbReference type="PROSITE-ProRule" id="PRU00023"/>
    </source>
</evidence>
<keyword evidence="9 13" id="KW-0040">ANK repeat</keyword>
<feature type="repeat" description="ANK" evidence="13">
    <location>
        <begin position="245"/>
        <end position="277"/>
    </location>
</feature>
<keyword evidence="5 14" id="KW-0812">Transmembrane</keyword>
<protein>
    <recommendedName>
        <fullName evidence="14">S-acyltransferase</fullName>
        <ecNumber evidence="14">2.3.1.225</ecNumber>
    </recommendedName>
    <alternativeName>
        <fullName evidence="14">Palmitoyltransferase</fullName>
    </alternativeName>
</protein>
<comment type="caution">
    <text evidence="16">The sequence shown here is derived from an EMBL/GenBank/DDBJ whole genome shotgun (WGS) entry which is preliminary data.</text>
</comment>
<evidence type="ECO:0000256" key="8">
    <source>
        <dbReference type="ARBA" id="ARBA00023034"/>
    </source>
</evidence>
<name>A0AAP0JAK6_9MAGN</name>
<evidence type="ECO:0000256" key="10">
    <source>
        <dbReference type="ARBA" id="ARBA00023136"/>
    </source>
</evidence>
<organism evidence="16 17">
    <name type="scientific">Stephania japonica</name>
    <dbReference type="NCBI Taxonomy" id="461633"/>
    <lineage>
        <taxon>Eukaryota</taxon>
        <taxon>Viridiplantae</taxon>
        <taxon>Streptophyta</taxon>
        <taxon>Embryophyta</taxon>
        <taxon>Tracheophyta</taxon>
        <taxon>Spermatophyta</taxon>
        <taxon>Magnoliopsida</taxon>
        <taxon>Ranunculales</taxon>
        <taxon>Menispermaceae</taxon>
        <taxon>Menispermoideae</taxon>
        <taxon>Cissampelideae</taxon>
        <taxon>Stephania</taxon>
    </lineage>
</organism>
<evidence type="ECO:0000256" key="4">
    <source>
        <dbReference type="ARBA" id="ARBA00022679"/>
    </source>
</evidence>
<gene>
    <name evidence="16" type="ORF">Sjap_011068</name>
</gene>
<keyword evidence="11" id="KW-0449">Lipoprotein</keyword>
<dbReference type="SUPFAM" id="SSF48403">
    <property type="entry name" value="Ankyrin repeat"/>
    <property type="match status" value="1"/>
</dbReference>
<comment type="catalytic activity">
    <reaction evidence="12 14">
        <text>L-cysteinyl-[protein] + hexadecanoyl-CoA = S-hexadecanoyl-L-cysteinyl-[protein] + CoA</text>
        <dbReference type="Rhea" id="RHEA:36683"/>
        <dbReference type="Rhea" id="RHEA-COMP:10131"/>
        <dbReference type="Rhea" id="RHEA-COMP:11032"/>
        <dbReference type="ChEBI" id="CHEBI:29950"/>
        <dbReference type="ChEBI" id="CHEBI:57287"/>
        <dbReference type="ChEBI" id="CHEBI:57379"/>
        <dbReference type="ChEBI" id="CHEBI:74151"/>
        <dbReference type="EC" id="2.3.1.225"/>
    </reaction>
</comment>
<evidence type="ECO:0000256" key="14">
    <source>
        <dbReference type="RuleBase" id="RU079119"/>
    </source>
</evidence>
<evidence type="ECO:0000256" key="9">
    <source>
        <dbReference type="ARBA" id="ARBA00023043"/>
    </source>
</evidence>
<keyword evidence="10 14" id="KW-0472">Membrane</keyword>
<evidence type="ECO:0000259" key="15">
    <source>
        <dbReference type="Pfam" id="PF01529"/>
    </source>
</evidence>
<evidence type="ECO:0000256" key="3">
    <source>
        <dbReference type="ARBA" id="ARBA00008574"/>
    </source>
</evidence>
<dbReference type="PANTHER" id="PTHR24161">
    <property type="entry name" value="ANK_REP_REGION DOMAIN-CONTAINING PROTEIN-RELATED"/>
    <property type="match status" value="1"/>
</dbReference>
<dbReference type="FunFam" id="1.25.40.20:FF:000300">
    <property type="entry name" value="S-acyltransferase"/>
    <property type="match status" value="1"/>
</dbReference>
<comment type="similarity">
    <text evidence="3 14">Belongs to the DHHC palmitoyltransferase family.</text>
</comment>
<feature type="repeat" description="ANK" evidence="13">
    <location>
        <begin position="122"/>
        <end position="154"/>
    </location>
</feature>
<dbReference type="EMBL" id="JBBNAE010000004">
    <property type="protein sequence ID" value="KAK9130581.1"/>
    <property type="molecule type" value="Genomic_DNA"/>
</dbReference>
<evidence type="ECO:0000256" key="5">
    <source>
        <dbReference type="ARBA" id="ARBA00022692"/>
    </source>
</evidence>
<dbReference type="GO" id="GO:0000139">
    <property type="term" value="C:Golgi membrane"/>
    <property type="evidence" value="ECO:0007669"/>
    <property type="project" value="UniProtKB-SubCell"/>
</dbReference>
<dbReference type="PROSITE" id="PS50088">
    <property type="entry name" value="ANK_REPEAT"/>
    <property type="match status" value="3"/>
</dbReference>
<keyword evidence="8" id="KW-0333">Golgi apparatus</keyword>
<feature type="transmembrane region" description="Helical" evidence="14">
    <location>
        <begin position="464"/>
        <end position="486"/>
    </location>
</feature>
<evidence type="ECO:0000256" key="12">
    <source>
        <dbReference type="ARBA" id="ARBA00048048"/>
    </source>
</evidence>
<dbReference type="PROSITE" id="PS50297">
    <property type="entry name" value="ANK_REP_REGION"/>
    <property type="match status" value="2"/>
</dbReference>
<keyword evidence="7 14" id="KW-1133">Transmembrane helix</keyword>
<feature type="repeat" description="ANK" evidence="13">
    <location>
        <begin position="89"/>
        <end position="121"/>
    </location>
</feature>
<dbReference type="Proteomes" id="UP001417504">
    <property type="component" value="Unassembled WGS sequence"/>
</dbReference>
<dbReference type="AlphaFoldDB" id="A0AAP0JAK6"/>
<evidence type="ECO:0000256" key="11">
    <source>
        <dbReference type="ARBA" id="ARBA00023288"/>
    </source>
</evidence>
<dbReference type="InterPro" id="IPR036770">
    <property type="entry name" value="Ankyrin_rpt-contain_sf"/>
</dbReference>
<reference evidence="16 17" key="1">
    <citation type="submission" date="2024-01" db="EMBL/GenBank/DDBJ databases">
        <title>Genome assemblies of Stephania.</title>
        <authorList>
            <person name="Yang L."/>
        </authorList>
    </citation>
    <scope>NUCLEOTIDE SEQUENCE [LARGE SCALE GENOMIC DNA]</scope>
    <source>
        <strain evidence="16">QJT</strain>
        <tissue evidence="16">Leaf</tissue>
    </source>
</reference>
<dbReference type="EC" id="2.3.1.225" evidence="14"/>
<evidence type="ECO:0000313" key="17">
    <source>
        <dbReference type="Proteomes" id="UP001417504"/>
    </source>
</evidence>
<evidence type="ECO:0000313" key="16">
    <source>
        <dbReference type="EMBL" id="KAK9130581.1"/>
    </source>
</evidence>
<keyword evidence="4 14" id="KW-0808">Transferase</keyword>